<dbReference type="EMBL" id="CAUOFW020005491">
    <property type="protein sequence ID" value="CAK9170390.1"/>
    <property type="molecule type" value="Genomic_DNA"/>
</dbReference>
<sequence>MDGMGLMMSQTGSASSIINSTNLHNSKWRCSYLSPNPKSKLTLHHLLNPYFMTLRLLYRDSGFPCSLHSLNKYIHLPHLALHVNAAGYSSRLLANCIPLQNAQHIGQTPIFMCNHSI</sequence>
<reference evidence="1 2" key="1">
    <citation type="submission" date="2024-02" db="EMBL/GenBank/DDBJ databases">
        <authorList>
            <person name="Vignale AGUSTIN F."/>
            <person name="Sosa J E."/>
            <person name="Modenutti C."/>
        </authorList>
    </citation>
    <scope>NUCLEOTIDE SEQUENCE [LARGE SCALE GENOMIC DNA]</scope>
</reference>
<comment type="caution">
    <text evidence="1">The sequence shown here is derived from an EMBL/GenBank/DDBJ whole genome shotgun (WGS) entry which is preliminary data.</text>
</comment>
<accession>A0ABC8TLQ7</accession>
<evidence type="ECO:0000313" key="2">
    <source>
        <dbReference type="Proteomes" id="UP001642360"/>
    </source>
</evidence>
<evidence type="ECO:0000313" key="1">
    <source>
        <dbReference type="EMBL" id="CAK9170390.1"/>
    </source>
</evidence>
<dbReference type="AlphaFoldDB" id="A0ABC8TLQ7"/>
<organism evidence="1 2">
    <name type="scientific">Ilex paraguariensis</name>
    <name type="common">yerba mate</name>
    <dbReference type="NCBI Taxonomy" id="185542"/>
    <lineage>
        <taxon>Eukaryota</taxon>
        <taxon>Viridiplantae</taxon>
        <taxon>Streptophyta</taxon>
        <taxon>Embryophyta</taxon>
        <taxon>Tracheophyta</taxon>
        <taxon>Spermatophyta</taxon>
        <taxon>Magnoliopsida</taxon>
        <taxon>eudicotyledons</taxon>
        <taxon>Gunneridae</taxon>
        <taxon>Pentapetalae</taxon>
        <taxon>asterids</taxon>
        <taxon>campanulids</taxon>
        <taxon>Aquifoliales</taxon>
        <taxon>Aquifoliaceae</taxon>
        <taxon>Ilex</taxon>
    </lineage>
</organism>
<proteinExistence type="predicted"/>
<keyword evidence="2" id="KW-1185">Reference proteome</keyword>
<gene>
    <name evidence="1" type="ORF">ILEXP_LOCUS39872</name>
</gene>
<name>A0ABC8TLQ7_9AQUA</name>
<dbReference type="Proteomes" id="UP001642360">
    <property type="component" value="Unassembled WGS sequence"/>
</dbReference>
<protein>
    <submittedName>
        <fullName evidence="1">Uncharacterized protein</fullName>
    </submittedName>
</protein>